<comment type="caution">
    <text evidence="5">The sequence shown here is derived from an EMBL/GenBank/DDBJ whole genome shotgun (WGS) entry which is preliminary data.</text>
</comment>
<organism evidence="5 6">
    <name type="scientific">Candidatus Aveggerthella stercoripullorum</name>
    <dbReference type="NCBI Taxonomy" id="2840688"/>
    <lineage>
        <taxon>Bacteria</taxon>
        <taxon>Bacillati</taxon>
        <taxon>Actinomycetota</taxon>
        <taxon>Coriobacteriia</taxon>
        <taxon>Eggerthellales</taxon>
        <taxon>Eggerthellaceae</taxon>
        <taxon>Eggerthellaceae incertae sedis</taxon>
        <taxon>Candidatus Aveggerthella</taxon>
    </lineage>
</organism>
<dbReference type="SUPFAM" id="SSF52518">
    <property type="entry name" value="Thiamin diphosphate-binding fold (THDP-binding)"/>
    <property type="match status" value="1"/>
</dbReference>
<dbReference type="Pfam" id="PF00456">
    <property type="entry name" value="Transketolase_N"/>
    <property type="match status" value="1"/>
</dbReference>
<dbReference type="InterPro" id="IPR005474">
    <property type="entry name" value="Transketolase_N"/>
</dbReference>
<dbReference type="PANTHER" id="PTHR47514:SF1">
    <property type="entry name" value="TRANSKETOLASE N-TERMINAL SECTION-RELATED"/>
    <property type="match status" value="1"/>
</dbReference>
<dbReference type="Proteomes" id="UP000824261">
    <property type="component" value="Unassembled WGS sequence"/>
</dbReference>
<feature type="domain" description="Transketolase N-terminal" evidence="4">
    <location>
        <begin position="29"/>
        <end position="283"/>
    </location>
</feature>
<evidence type="ECO:0000256" key="3">
    <source>
        <dbReference type="ARBA" id="ARBA00023052"/>
    </source>
</evidence>
<reference evidence="5" key="2">
    <citation type="journal article" date="2021" name="PeerJ">
        <title>Extensive microbial diversity within the chicken gut microbiome revealed by metagenomics and culture.</title>
        <authorList>
            <person name="Gilroy R."/>
            <person name="Ravi A."/>
            <person name="Getino M."/>
            <person name="Pursley I."/>
            <person name="Horton D.L."/>
            <person name="Alikhan N.F."/>
            <person name="Baker D."/>
            <person name="Gharbi K."/>
            <person name="Hall N."/>
            <person name="Watson M."/>
            <person name="Adriaenssens E.M."/>
            <person name="Foster-Nyarko E."/>
            <person name="Jarju S."/>
            <person name="Secka A."/>
            <person name="Antonio M."/>
            <person name="Oren A."/>
            <person name="Chaudhuri R.R."/>
            <person name="La Ragione R."/>
            <person name="Hildebrand F."/>
            <person name="Pallen M.J."/>
        </authorList>
    </citation>
    <scope>NUCLEOTIDE SEQUENCE</scope>
    <source>
        <strain evidence="5">ChiGjej1B1-2707</strain>
    </source>
</reference>
<reference evidence="5" key="1">
    <citation type="submission" date="2020-10" db="EMBL/GenBank/DDBJ databases">
        <authorList>
            <person name="Gilroy R."/>
        </authorList>
    </citation>
    <scope>NUCLEOTIDE SEQUENCE</scope>
    <source>
        <strain evidence="5">ChiGjej1B1-2707</strain>
    </source>
</reference>
<comment type="cofactor">
    <cofactor evidence="1">
        <name>thiamine diphosphate</name>
        <dbReference type="ChEBI" id="CHEBI:58937"/>
    </cofactor>
</comment>
<proteinExistence type="inferred from homology"/>
<evidence type="ECO:0000256" key="1">
    <source>
        <dbReference type="ARBA" id="ARBA00001964"/>
    </source>
</evidence>
<dbReference type="InterPro" id="IPR029061">
    <property type="entry name" value="THDP-binding"/>
</dbReference>
<evidence type="ECO:0000256" key="2">
    <source>
        <dbReference type="ARBA" id="ARBA00007131"/>
    </source>
</evidence>
<gene>
    <name evidence="5" type="ORF">IAA69_03090</name>
</gene>
<sequence>MTSSSAIIGIRQPSKKGKTVNVEELEVKANDIRKDIVRMIAEAGSGHPGGSLSSADMLCALYFGEVLCHDPKNPEDETRDRFVLSKGHAAPALYATLAEAGYFPVEELMTLRKLGSRLQGHPDSKKLPGVEVSTGSLGQGLSTAAGMACGLRLAGSDASVFCLLGDGECQEGQVWEAAMFAAHQKLDNLIAIVDHNHLQIDGRIEDVCSPESLAAKFEAFGWQVFTCDGNDMSELLFTFTAVKAAKDSRPKAIIAETTKGKGVSYMEGQAGWHGKAPKPEELEIALSDLSKKEA</sequence>
<evidence type="ECO:0000313" key="6">
    <source>
        <dbReference type="Proteomes" id="UP000824261"/>
    </source>
</evidence>
<evidence type="ECO:0000259" key="4">
    <source>
        <dbReference type="Pfam" id="PF00456"/>
    </source>
</evidence>
<dbReference type="CDD" id="cd02012">
    <property type="entry name" value="TPP_TK"/>
    <property type="match status" value="1"/>
</dbReference>
<dbReference type="AlphaFoldDB" id="A0A9D1A1B0"/>
<dbReference type="GO" id="GO:0000287">
    <property type="term" value="F:magnesium ion binding"/>
    <property type="evidence" value="ECO:0007669"/>
    <property type="project" value="UniProtKB-ARBA"/>
</dbReference>
<dbReference type="EMBL" id="DVGB01000039">
    <property type="protein sequence ID" value="HIR01228.1"/>
    <property type="molecule type" value="Genomic_DNA"/>
</dbReference>
<dbReference type="Gene3D" id="3.40.50.970">
    <property type="match status" value="1"/>
</dbReference>
<name>A0A9D1A1B0_9ACTN</name>
<dbReference type="PANTHER" id="PTHR47514">
    <property type="entry name" value="TRANSKETOLASE N-TERMINAL SECTION-RELATED"/>
    <property type="match status" value="1"/>
</dbReference>
<evidence type="ECO:0000313" key="5">
    <source>
        <dbReference type="EMBL" id="HIR01228.1"/>
    </source>
</evidence>
<accession>A0A9D1A1B0</accession>
<comment type="similarity">
    <text evidence="2">Belongs to the transketolase family.</text>
</comment>
<keyword evidence="3" id="KW-0786">Thiamine pyrophosphate</keyword>
<protein>
    <submittedName>
        <fullName evidence="5">Transketolase</fullName>
    </submittedName>
</protein>